<dbReference type="STRING" id="205917.A0A4Y9ZA11"/>
<feature type="transmembrane region" description="Helical" evidence="18">
    <location>
        <begin position="550"/>
        <end position="575"/>
    </location>
</feature>
<dbReference type="SUPFAM" id="SSF56112">
    <property type="entry name" value="Protein kinase-like (PK-like)"/>
    <property type="match status" value="1"/>
</dbReference>
<feature type="compositionally biased region" description="Basic and acidic residues" evidence="17">
    <location>
        <begin position="748"/>
        <end position="766"/>
    </location>
</feature>
<proteinExistence type="inferred from homology"/>
<dbReference type="Gene3D" id="3.30.200.20">
    <property type="entry name" value="Phosphorylase Kinase, domain 1"/>
    <property type="match status" value="1"/>
</dbReference>
<dbReference type="GO" id="GO:0005886">
    <property type="term" value="C:plasma membrane"/>
    <property type="evidence" value="ECO:0007669"/>
    <property type="project" value="UniProtKB-SubCell"/>
</dbReference>
<evidence type="ECO:0000256" key="8">
    <source>
        <dbReference type="ARBA" id="ARBA00022692"/>
    </source>
</evidence>
<keyword evidence="5" id="KW-1003">Cell membrane</keyword>
<dbReference type="FunFam" id="3.30.200.20:FF:000005">
    <property type="entry name" value="cAMP-dependent protein kinase catalytic subunit"/>
    <property type="match status" value="1"/>
</dbReference>
<evidence type="ECO:0000256" key="9">
    <source>
        <dbReference type="ARBA" id="ARBA00022741"/>
    </source>
</evidence>
<dbReference type="InterPro" id="IPR011009">
    <property type="entry name" value="Kinase-like_dom_sf"/>
</dbReference>
<feature type="region of interest" description="Disordered" evidence="17">
    <location>
        <begin position="740"/>
        <end position="774"/>
    </location>
</feature>
<evidence type="ECO:0000256" key="2">
    <source>
        <dbReference type="ARBA" id="ARBA00009843"/>
    </source>
</evidence>
<evidence type="ECO:0000256" key="6">
    <source>
        <dbReference type="ARBA" id="ARBA00022527"/>
    </source>
</evidence>
<feature type="transmembrane region" description="Helical" evidence="18">
    <location>
        <begin position="73"/>
        <end position="92"/>
    </location>
</feature>
<feature type="transmembrane region" description="Helical" evidence="18">
    <location>
        <begin position="193"/>
        <end position="221"/>
    </location>
</feature>
<keyword evidence="11 16" id="KW-0067">ATP-binding</keyword>
<keyword evidence="8 18" id="KW-0812">Transmembrane</keyword>
<dbReference type="InterPro" id="IPR000802">
    <property type="entry name" value="Arsenical_pump_ArsB"/>
</dbReference>
<comment type="catalytic activity">
    <reaction evidence="14">
        <text>L-threonyl-[protein] + ATP = O-phospho-L-threonyl-[protein] + ADP + H(+)</text>
        <dbReference type="Rhea" id="RHEA:46608"/>
        <dbReference type="Rhea" id="RHEA-COMP:11060"/>
        <dbReference type="Rhea" id="RHEA-COMP:11605"/>
        <dbReference type="ChEBI" id="CHEBI:15378"/>
        <dbReference type="ChEBI" id="CHEBI:30013"/>
        <dbReference type="ChEBI" id="CHEBI:30616"/>
        <dbReference type="ChEBI" id="CHEBI:61977"/>
        <dbReference type="ChEBI" id="CHEBI:456216"/>
        <dbReference type="EC" id="2.7.11.11"/>
    </reaction>
</comment>
<feature type="transmembrane region" description="Helical" evidence="18">
    <location>
        <begin position="233"/>
        <end position="253"/>
    </location>
</feature>
<keyword evidence="4" id="KW-0813">Transport</keyword>
<protein>
    <recommendedName>
        <fullName evidence="3">cAMP-dependent protein kinase</fullName>
        <ecNumber evidence="3">2.7.11.11</ecNumber>
    </recommendedName>
</protein>
<evidence type="ECO:0000256" key="15">
    <source>
        <dbReference type="ARBA" id="ARBA00047454"/>
    </source>
</evidence>
<dbReference type="GO" id="GO:0004691">
    <property type="term" value="F:cAMP-dependent protein kinase activity"/>
    <property type="evidence" value="ECO:0007669"/>
    <property type="project" value="UniProtKB-EC"/>
</dbReference>
<evidence type="ECO:0000256" key="1">
    <source>
        <dbReference type="ARBA" id="ARBA00004651"/>
    </source>
</evidence>
<feature type="region of interest" description="Disordered" evidence="17">
    <location>
        <begin position="702"/>
        <end position="727"/>
    </location>
</feature>
<evidence type="ECO:0000256" key="13">
    <source>
        <dbReference type="ARBA" id="ARBA00023136"/>
    </source>
</evidence>
<reference evidence="21 22" key="1">
    <citation type="submission" date="2019-02" db="EMBL/GenBank/DDBJ databases">
        <title>Genome sequencing of the rare red list fungi Dentipellis fragilis.</title>
        <authorList>
            <person name="Buettner E."/>
            <person name="Kellner H."/>
        </authorList>
    </citation>
    <scope>NUCLEOTIDE SEQUENCE [LARGE SCALE GENOMIC DNA]</scope>
    <source>
        <strain evidence="21 22">DSM 105465</strain>
    </source>
</reference>
<name>A0A4Y9ZA11_9AGAM</name>
<evidence type="ECO:0000256" key="14">
    <source>
        <dbReference type="ARBA" id="ARBA00047292"/>
    </source>
</evidence>
<dbReference type="AlphaFoldDB" id="A0A4Y9ZA11"/>
<dbReference type="Pfam" id="PF00069">
    <property type="entry name" value="Pkinase"/>
    <property type="match status" value="1"/>
</dbReference>
<dbReference type="GO" id="GO:0005634">
    <property type="term" value="C:nucleus"/>
    <property type="evidence" value="ECO:0007669"/>
    <property type="project" value="TreeGrafter"/>
</dbReference>
<feature type="binding site" evidence="16">
    <location>
        <position position="815"/>
    </location>
    <ligand>
        <name>ATP</name>
        <dbReference type="ChEBI" id="CHEBI:30616"/>
    </ligand>
</feature>
<dbReference type="InterPro" id="IPR000961">
    <property type="entry name" value="AGC-kinase_C"/>
</dbReference>
<evidence type="ECO:0000256" key="10">
    <source>
        <dbReference type="ARBA" id="ARBA00022777"/>
    </source>
</evidence>
<dbReference type="PROSITE" id="PS51285">
    <property type="entry name" value="AGC_KINASE_CTER"/>
    <property type="match status" value="1"/>
</dbReference>
<dbReference type="Proteomes" id="UP000298327">
    <property type="component" value="Unassembled WGS sequence"/>
</dbReference>
<feature type="transmembrane region" description="Helical" evidence="18">
    <location>
        <begin position="460"/>
        <end position="479"/>
    </location>
</feature>
<dbReference type="GO" id="GO:0005952">
    <property type="term" value="C:cAMP-dependent protein kinase complex"/>
    <property type="evidence" value="ECO:0007669"/>
    <property type="project" value="TreeGrafter"/>
</dbReference>
<evidence type="ECO:0000256" key="3">
    <source>
        <dbReference type="ARBA" id="ARBA00012444"/>
    </source>
</evidence>
<evidence type="ECO:0000259" key="19">
    <source>
        <dbReference type="PROSITE" id="PS50011"/>
    </source>
</evidence>
<dbReference type="EC" id="2.7.11.11" evidence="3"/>
<evidence type="ECO:0000256" key="18">
    <source>
        <dbReference type="SAM" id="Phobius"/>
    </source>
</evidence>
<feature type="region of interest" description="Disordered" evidence="17">
    <location>
        <begin position="373"/>
        <end position="405"/>
    </location>
</feature>
<evidence type="ECO:0000259" key="20">
    <source>
        <dbReference type="PROSITE" id="PS51285"/>
    </source>
</evidence>
<evidence type="ECO:0000256" key="7">
    <source>
        <dbReference type="ARBA" id="ARBA00022679"/>
    </source>
</evidence>
<dbReference type="Pfam" id="PF02040">
    <property type="entry name" value="ArsB"/>
    <property type="match status" value="1"/>
</dbReference>
<accession>A0A4Y9ZA11</accession>
<dbReference type="OrthoDB" id="63267at2759"/>
<evidence type="ECO:0000313" key="22">
    <source>
        <dbReference type="Proteomes" id="UP000298327"/>
    </source>
</evidence>
<dbReference type="InterPro" id="IPR000719">
    <property type="entry name" value="Prot_kinase_dom"/>
</dbReference>
<keyword evidence="12 18" id="KW-1133">Transmembrane helix</keyword>
<keyword evidence="22" id="KW-1185">Reference proteome</keyword>
<dbReference type="EMBL" id="SEOQ01000044">
    <property type="protein sequence ID" value="TFY71605.1"/>
    <property type="molecule type" value="Genomic_DNA"/>
</dbReference>
<feature type="domain" description="AGC-kinase C-terminal" evidence="20">
    <location>
        <begin position="1064"/>
        <end position="1125"/>
    </location>
</feature>
<feature type="transmembrane region" description="Helical" evidence="18">
    <location>
        <begin position="499"/>
        <end position="529"/>
    </location>
</feature>
<dbReference type="GO" id="GO:0005829">
    <property type="term" value="C:cytosol"/>
    <property type="evidence" value="ECO:0007669"/>
    <property type="project" value="TreeGrafter"/>
</dbReference>
<feature type="transmembrane region" description="Helical" evidence="18">
    <location>
        <begin position="292"/>
        <end position="317"/>
    </location>
</feature>
<evidence type="ECO:0000313" key="21">
    <source>
        <dbReference type="EMBL" id="TFY71605.1"/>
    </source>
</evidence>
<feature type="compositionally biased region" description="Basic and acidic residues" evidence="17">
    <location>
        <begin position="384"/>
        <end position="403"/>
    </location>
</feature>
<gene>
    <name evidence="21" type="ORF">EVG20_g1404</name>
</gene>
<dbReference type="GO" id="GO:0015105">
    <property type="term" value="F:arsenite transmembrane transporter activity"/>
    <property type="evidence" value="ECO:0007669"/>
    <property type="project" value="InterPro"/>
</dbReference>
<comment type="similarity">
    <text evidence="2">Belongs to the CitM (TC 2.A.11) transporter family.</text>
</comment>
<evidence type="ECO:0000256" key="16">
    <source>
        <dbReference type="PROSITE-ProRule" id="PRU10141"/>
    </source>
</evidence>
<sequence>MLTSSSQSAGAHNIHQWTSILTSIVFFLVNIIVIFPFKVYVPQLLVHYASKLLVLCRVIRPRLEPLRRKSVEFNFLTVPLVAVLFLLAVRAIDGTDVRRGILGADGVEPINIMALFISLAYMSISLDASGLFRFLAYWVARKGGSSGPRLYLYLYVFFLLSGVLIGNDPIILSGTAFLAYLTRMSGITPPTAWIFAQFIAANMASAVLVSSNITNLVLAGAFSLSFITYSSSLILPFLAAALLIYPFLVLVLFRSSDLIPRSIDLPSDDSADANIGVNINNPSAALVDKHGAVFGCVLLVVTLSVLVGTSTIGLPVWEVTVPPAAIMFCRDLWHDWKRYRASRTARGAENGNGRPRPLDGIDNVNADVEMTTASQTEDQAARSPPDESIRHTESSRSKPKKSEGTVIELQTVAPQRSASVLPGPSASIVPSKPPRTASSVLSLGPLIEMFPTVHSIATRLPIALLPFSFLMFILVQGLASKGWIEIFAGWWEAWVNMTGAIGAVAGMAVGSGLLCNICGTNIGTTILLARTLQYWVSSSQPRALIRYASIYALALGSNYGAFTLTFSASLAGLLWRDILRQKGIQVRKVQFAMLNMGPFVLATAASSAVLIGQARQTVGSENKEDLLKEVRRVPRSILMGGAIRLNVVQREQWTAGLSRVQRPPFSEFPLSPFLPSRAPYPPIVPAIPSQGMIRRMTGKLGQLAPGHQKAQQPQQQSQPQQSAPLPATLGAAPYATEFRGSISTQRTSESESSKAAEAADERRRGLEIASLPHPRRQKGTYHLTDFFFQRTLGTGSFGRVHLVRSKHNFRFYAIKVLNKEKIARTKQIDHTNNEQRMLLAVQHPFIVNLWGSFQDCTNLYMVMDFVPGGELFTLLRRSNVRFSPHHVVLFAKPAGSEWRFPDPVAKFYAAEVALALNHLHTLDIVYRDLKPENILLNTDGHIKIADFGFAKYCPNTTWTLCGTPDYLAPEVINQNRYNKSVDWYALGVLIYEMLTGLPPFHQPADEHPLNLYQRIQRGPAAIRFPAVNILAKDLILKFLEGDPTKRYGNLRNGAGDVFAHAWFREVDWDKLRAREITAPYLPKVAGEGDASAFERYPEEDAVAGYGVPASDVYGADFPDFDYTSP</sequence>
<evidence type="ECO:0000256" key="11">
    <source>
        <dbReference type="ARBA" id="ARBA00022840"/>
    </source>
</evidence>
<dbReference type="PROSITE" id="PS00107">
    <property type="entry name" value="PROTEIN_KINASE_ATP"/>
    <property type="match status" value="1"/>
</dbReference>
<feature type="compositionally biased region" description="Low complexity" evidence="17">
    <location>
        <begin position="710"/>
        <end position="724"/>
    </location>
</feature>
<comment type="caution">
    <text evidence="21">The sequence shown here is derived from an EMBL/GenBank/DDBJ whole genome shotgun (WGS) entry which is preliminary data.</text>
</comment>
<evidence type="ECO:0000256" key="12">
    <source>
        <dbReference type="ARBA" id="ARBA00022989"/>
    </source>
</evidence>
<dbReference type="PANTHER" id="PTHR24353:SF153">
    <property type="entry name" value="CAMP-DEPENDENT PROTEIN KINASE CATALYTIC SUBUNIT 1"/>
    <property type="match status" value="1"/>
</dbReference>
<dbReference type="FunFam" id="1.10.510.10:FF:000005">
    <property type="entry name" value="cAMP-dependent protein kinase catalytic subunit alpha"/>
    <property type="match status" value="1"/>
</dbReference>
<keyword evidence="6" id="KW-0723">Serine/threonine-protein kinase</keyword>
<dbReference type="PROSITE" id="PS00108">
    <property type="entry name" value="PROTEIN_KINASE_ST"/>
    <property type="match status" value="1"/>
</dbReference>
<comment type="catalytic activity">
    <reaction evidence="15">
        <text>L-seryl-[protein] + ATP = O-phospho-L-seryl-[protein] + ADP + H(+)</text>
        <dbReference type="Rhea" id="RHEA:17989"/>
        <dbReference type="Rhea" id="RHEA-COMP:9863"/>
        <dbReference type="Rhea" id="RHEA-COMP:11604"/>
        <dbReference type="ChEBI" id="CHEBI:15378"/>
        <dbReference type="ChEBI" id="CHEBI:29999"/>
        <dbReference type="ChEBI" id="CHEBI:30616"/>
        <dbReference type="ChEBI" id="CHEBI:83421"/>
        <dbReference type="ChEBI" id="CHEBI:456216"/>
        <dbReference type="EC" id="2.7.11.11"/>
    </reaction>
</comment>
<feature type="domain" description="Protein kinase" evidence="19">
    <location>
        <begin position="786"/>
        <end position="1063"/>
    </location>
</feature>
<feature type="transmembrane region" description="Helical" evidence="18">
    <location>
        <begin position="112"/>
        <end position="140"/>
    </location>
</feature>
<organism evidence="21 22">
    <name type="scientific">Dentipellis fragilis</name>
    <dbReference type="NCBI Taxonomy" id="205917"/>
    <lineage>
        <taxon>Eukaryota</taxon>
        <taxon>Fungi</taxon>
        <taxon>Dikarya</taxon>
        <taxon>Basidiomycota</taxon>
        <taxon>Agaricomycotina</taxon>
        <taxon>Agaricomycetes</taxon>
        <taxon>Russulales</taxon>
        <taxon>Hericiaceae</taxon>
        <taxon>Dentipellis</taxon>
    </lineage>
</organism>
<dbReference type="SMART" id="SM00133">
    <property type="entry name" value="S_TK_X"/>
    <property type="match status" value="1"/>
</dbReference>
<dbReference type="InterPro" id="IPR008271">
    <property type="entry name" value="Ser/Thr_kinase_AS"/>
</dbReference>
<keyword evidence="9 16" id="KW-0547">Nucleotide-binding</keyword>
<dbReference type="SMART" id="SM00220">
    <property type="entry name" value="S_TKc"/>
    <property type="match status" value="1"/>
</dbReference>
<dbReference type="GO" id="GO:0005524">
    <property type="term" value="F:ATP binding"/>
    <property type="evidence" value="ECO:0007669"/>
    <property type="project" value="UniProtKB-UniRule"/>
</dbReference>
<keyword evidence="10" id="KW-0418">Kinase</keyword>
<dbReference type="PANTHER" id="PTHR24353">
    <property type="entry name" value="CYCLIC NUCLEOTIDE-DEPENDENT PROTEIN KINASE"/>
    <property type="match status" value="1"/>
</dbReference>
<keyword evidence="13 18" id="KW-0472">Membrane</keyword>
<comment type="subcellular location">
    <subcellularLocation>
        <location evidence="1">Cell membrane</location>
        <topology evidence="1">Multi-pass membrane protein</topology>
    </subcellularLocation>
</comment>
<keyword evidence="7" id="KW-0808">Transferase</keyword>
<dbReference type="Pfam" id="PF03600">
    <property type="entry name" value="CitMHS"/>
    <property type="match status" value="1"/>
</dbReference>
<feature type="transmembrane region" description="Helical" evidence="18">
    <location>
        <begin position="152"/>
        <end position="181"/>
    </location>
</feature>
<dbReference type="InterPro" id="IPR017441">
    <property type="entry name" value="Protein_kinase_ATP_BS"/>
</dbReference>
<dbReference type="GO" id="GO:0007165">
    <property type="term" value="P:signal transduction"/>
    <property type="evidence" value="ECO:0007669"/>
    <property type="project" value="UniProtKB-ARBA"/>
</dbReference>
<evidence type="ECO:0000256" key="5">
    <source>
        <dbReference type="ARBA" id="ARBA00022475"/>
    </source>
</evidence>
<dbReference type="Gene3D" id="1.10.510.10">
    <property type="entry name" value="Transferase(Phosphotransferase) domain 1"/>
    <property type="match status" value="1"/>
</dbReference>
<feature type="transmembrane region" description="Helical" evidence="18">
    <location>
        <begin position="20"/>
        <end position="41"/>
    </location>
</feature>
<evidence type="ECO:0000256" key="17">
    <source>
        <dbReference type="SAM" id="MobiDB-lite"/>
    </source>
</evidence>
<dbReference type="InterPro" id="IPR004680">
    <property type="entry name" value="Cit_transptr-like_dom"/>
</dbReference>
<dbReference type="PROSITE" id="PS50011">
    <property type="entry name" value="PROTEIN_KINASE_DOM"/>
    <property type="match status" value="1"/>
</dbReference>
<evidence type="ECO:0000256" key="4">
    <source>
        <dbReference type="ARBA" id="ARBA00022448"/>
    </source>
</evidence>
<dbReference type="CDD" id="cd05580">
    <property type="entry name" value="STKc_PKA_like"/>
    <property type="match status" value="1"/>
</dbReference>